<gene>
    <name evidence="1" type="ORF">K3166_11545</name>
</gene>
<organism evidence="1 2">
    <name type="scientific">Qipengyuania psychrotolerans</name>
    <dbReference type="NCBI Taxonomy" id="2867238"/>
    <lineage>
        <taxon>Bacteria</taxon>
        <taxon>Pseudomonadati</taxon>
        <taxon>Pseudomonadota</taxon>
        <taxon>Alphaproteobacteria</taxon>
        <taxon>Sphingomonadales</taxon>
        <taxon>Erythrobacteraceae</taxon>
        <taxon>Qipengyuania</taxon>
    </lineage>
</organism>
<dbReference type="Proteomes" id="UP000824280">
    <property type="component" value="Chromosome"/>
</dbReference>
<sequence>MSDPVPLQTPGGFAPVVALGLDDGTGNLAVVTTAAPLPVQTTAPAAPPALGGETQGDLVAGPFEPVPFTPVFCTLSGDFTGSVKVMRSTDGGATLHPLTAAGAQWGAFSGPACEPVWQESEVGATLWLNCEVTSGTLTYRLAQ</sequence>
<dbReference type="RefSeq" id="WP_221422363.1">
    <property type="nucleotide sequence ID" value="NZ_CP081297.1"/>
</dbReference>
<accession>A0ABX8ZCX1</accession>
<reference evidence="1 2" key="1">
    <citation type="submission" date="2021-08" db="EMBL/GenBank/DDBJ databases">
        <title>Comparative Genomics Analysis of the Genus Qipengyuania Reveals Extensive Genetic Diversity and Metabolic Versatility, Including the Description of Fifteen Novel Species.</title>
        <authorList>
            <person name="Liu Y."/>
        </authorList>
    </citation>
    <scope>NUCLEOTIDE SEQUENCE [LARGE SCALE GENOMIC DNA]</scope>
    <source>
        <strain evidence="1 2">1XM2-8</strain>
    </source>
</reference>
<evidence type="ECO:0000313" key="2">
    <source>
        <dbReference type="Proteomes" id="UP000824280"/>
    </source>
</evidence>
<keyword evidence="2" id="KW-1185">Reference proteome</keyword>
<evidence type="ECO:0000313" key="1">
    <source>
        <dbReference type="EMBL" id="QZD86822.1"/>
    </source>
</evidence>
<name>A0ABX8ZCX1_9SPHN</name>
<dbReference type="EMBL" id="CP081297">
    <property type="protein sequence ID" value="QZD86822.1"/>
    <property type="molecule type" value="Genomic_DNA"/>
</dbReference>
<protein>
    <submittedName>
        <fullName evidence="1">Uncharacterized protein</fullName>
    </submittedName>
</protein>
<proteinExistence type="predicted"/>